<dbReference type="PANTHER" id="PTHR48095">
    <property type="entry name" value="PYRUVATE CARBOXYLASE SUBUNIT A"/>
    <property type="match status" value="1"/>
</dbReference>
<keyword evidence="5 9" id="KW-0547">Nucleotide-binding</keyword>
<feature type="domain" description="Lipoyl-binding" evidence="10">
    <location>
        <begin position="504"/>
        <end position="581"/>
    </location>
</feature>
<accession>A0AAD5T3T4</accession>
<dbReference type="InterPro" id="IPR011054">
    <property type="entry name" value="Rudment_hybrid_motif"/>
</dbReference>
<protein>
    <recommendedName>
        <fullName evidence="3">acetyl-CoA carboxylase</fullName>
        <ecNumber evidence="3">6.4.1.2</ecNumber>
    </recommendedName>
</protein>
<dbReference type="GO" id="GO:0046872">
    <property type="term" value="F:metal ion binding"/>
    <property type="evidence" value="ECO:0007669"/>
    <property type="project" value="InterPro"/>
</dbReference>
<dbReference type="PROSITE" id="PS50979">
    <property type="entry name" value="BC"/>
    <property type="match status" value="1"/>
</dbReference>
<dbReference type="InterPro" id="IPR005482">
    <property type="entry name" value="Biotin_COase_C"/>
</dbReference>
<evidence type="ECO:0000256" key="3">
    <source>
        <dbReference type="ARBA" id="ARBA00013058"/>
    </source>
</evidence>
<dbReference type="InterPro" id="IPR011761">
    <property type="entry name" value="ATP-grasp"/>
</dbReference>
<gene>
    <name evidence="15" type="ORF">HK100_011426</name>
</gene>
<evidence type="ECO:0000259" key="12">
    <source>
        <dbReference type="PROSITE" id="PS50979"/>
    </source>
</evidence>
<dbReference type="SUPFAM" id="SSF56059">
    <property type="entry name" value="Glutathione synthetase ATP-binding domain-like"/>
    <property type="match status" value="1"/>
</dbReference>
<dbReference type="PANTHER" id="PTHR48095:SF5">
    <property type="entry name" value="BLL7292 PROTEIN"/>
    <property type="match status" value="1"/>
</dbReference>
<feature type="domain" description="Biotin carboxylation" evidence="12">
    <location>
        <begin position="1"/>
        <end position="485"/>
    </location>
</feature>
<dbReference type="PROSITE" id="PS50975">
    <property type="entry name" value="ATP_GRASP"/>
    <property type="match status" value="1"/>
</dbReference>
<keyword evidence="7" id="KW-0092">Biotin</keyword>
<dbReference type="InterPro" id="IPR034733">
    <property type="entry name" value="AcCoA_carboxyl_beta"/>
</dbReference>
<dbReference type="InterPro" id="IPR016185">
    <property type="entry name" value="PreATP-grasp_dom_sf"/>
</dbReference>
<dbReference type="InterPro" id="IPR011762">
    <property type="entry name" value="COA_CT_N"/>
</dbReference>
<proteinExistence type="predicted"/>
<evidence type="ECO:0000256" key="1">
    <source>
        <dbReference type="ARBA" id="ARBA00001953"/>
    </source>
</evidence>
<dbReference type="SUPFAM" id="SSF52096">
    <property type="entry name" value="ClpP/crotonase"/>
    <property type="match status" value="2"/>
</dbReference>
<dbReference type="Gene3D" id="3.90.226.10">
    <property type="entry name" value="2-enoyl-CoA Hydratase, Chain A, domain 1"/>
    <property type="match status" value="2"/>
</dbReference>
<evidence type="ECO:0000256" key="4">
    <source>
        <dbReference type="ARBA" id="ARBA00022598"/>
    </source>
</evidence>
<evidence type="ECO:0000259" key="11">
    <source>
        <dbReference type="PROSITE" id="PS50975"/>
    </source>
</evidence>
<dbReference type="SUPFAM" id="SSF51246">
    <property type="entry name" value="Rudiment single hybrid motif"/>
    <property type="match status" value="1"/>
</dbReference>
<dbReference type="PROSITE" id="PS50989">
    <property type="entry name" value="COA_CT_CTER"/>
    <property type="match status" value="1"/>
</dbReference>
<evidence type="ECO:0000259" key="10">
    <source>
        <dbReference type="PROSITE" id="PS50968"/>
    </source>
</evidence>
<dbReference type="InterPro" id="IPR011053">
    <property type="entry name" value="Single_hybrid_motif"/>
</dbReference>
<dbReference type="Pfam" id="PF01039">
    <property type="entry name" value="Carboxyl_trans"/>
    <property type="match status" value="1"/>
</dbReference>
<comment type="cofactor">
    <cofactor evidence="1">
        <name>biotin</name>
        <dbReference type="ChEBI" id="CHEBI:57586"/>
    </cofactor>
</comment>
<comment type="caution">
    <text evidence="15">The sequence shown here is derived from an EMBL/GenBank/DDBJ whole genome shotgun (WGS) entry which is preliminary data.</text>
</comment>
<dbReference type="AlphaFoldDB" id="A0AAD5T3T4"/>
<keyword evidence="4" id="KW-0436">Ligase</keyword>
<reference evidence="15" key="1">
    <citation type="submission" date="2020-05" db="EMBL/GenBank/DDBJ databases">
        <title>Phylogenomic resolution of chytrid fungi.</title>
        <authorList>
            <person name="Stajich J.E."/>
            <person name="Amses K."/>
            <person name="Simmons R."/>
            <person name="Seto K."/>
            <person name="Myers J."/>
            <person name="Bonds A."/>
            <person name="Quandt C.A."/>
            <person name="Barry K."/>
            <person name="Liu P."/>
            <person name="Grigoriev I."/>
            <person name="Longcore J.E."/>
            <person name="James T.Y."/>
        </authorList>
    </citation>
    <scope>NUCLEOTIDE SEQUENCE</scope>
    <source>
        <strain evidence="15">JEL0513</strain>
    </source>
</reference>
<keyword evidence="8" id="KW-0511">Multifunctional enzyme</keyword>
<dbReference type="GO" id="GO:0003989">
    <property type="term" value="F:acetyl-CoA carboxylase activity"/>
    <property type="evidence" value="ECO:0007669"/>
    <property type="project" value="UniProtKB-EC"/>
</dbReference>
<dbReference type="EMBL" id="JADGJH010000704">
    <property type="protein sequence ID" value="KAJ3123963.1"/>
    <property type="molecule type" value="Genomic_DNA"/>
</dbReference>
<dbReference type="InterPro" id="IPR011764">
    <property type="entry name" value="Biotin_carboxylation_dom"/>
</dbReference>
<dbReference type="GO" id="GO:0005524">
    <property type="term" value="F:ATP binding"/>
    <property type="evidence" value="ECO:0007669"/>
    <property type="project" value="UniProtKB-UniRule"/>
</dbReference>
<dbReference type="PROSITE" id="PS50980">
    <property type="entry name" value="COA_CT_NTER"/>
    <property type="match status" value="1"/>
</dbReference>
<dbReference type="Gene3D" id="2.40.50.100">
    <property type="match status" value="1"/>
</dbReference>
<keyword evidence="6 9" id="KW-0067">ATP-binding</keyword>
<evidence type="ECO:0000313" key="15">
    <source>
        <dbReference type="EMBL" id="KAJ3123963.1"/>
    </source>
</evidence>
<dbReference type="CDD" id="cd06850">
    <property type="entry name" value="biotinyl_domain"/>
    <property type="match status" value="1"/>
</dbReference>
<dbReference type="SMART" id="SM00878">
    <property type="entry name" value="Biotin_carb_C"/>
    <property type="match status" value="1"/>
</dbReference>
<dbReference type="InterPro" id="IPR029045">
    <property type="entry name" value="ClpP/crotonase-like_dom_sf"/>
</dbReference>
<evidence type="ECO:0000313" key="16">
    <source>
        <dbReference type="Proteomes" id="UP001211907"/>
    </source>
</evidence>
<comment type="pathway">
    <text evidence="2">Lipid metabolism; malonyl-CoA biosynthesis; malonyl-CoA from acetyl-CoA: step 1/1.</text>
</comment>
<evidence type="ECO:0000256" key="8">
    <source>
        <dbReference type="ARBA" id="ARBA00023268"/>
    </source>
</evidence>
<evidence type="ECO:0000256" key="7">
    <source>
        <dbReference type="ARBA" id="ARBA00023267"/>
    </source>
</evidence>
<dbReference type="InterPro" id="IPR005479">
    <property type="entry name" value="CPAse_ATP-bd"/>
</dbReference>
<evidence type="ECO:0000256" key="5">
    <source>
        <dbReference type="ARBA" id="ARBA00022741"/>
    </source>
</evidence>
<organism evidence="15 16">
    <name type="scientific">Physocladia obscura</name>
    <dbReference type="NCBI Taxonomy" id="109957"/>
    <lineage>
        <taxon>Eukaryota</taxon>
        <taxon>Fungi</taxon>
        <taxon>Fungi incertae sedis</taxon>
        <taxon>Chytridiomycota</taxon>
        <taxon>Chytridiomycota incertae sedis</taxon>
        <taxon>Chytridiomycetes</taxon>
        <taxon>Chytridiales</taxon>
        <taxon>Chytriomycetaceae</taxon>
        <taxon>Physocladia</taxon>
    </lineage>
</organism>
<dbReference type="PROSITE" id="PS50968">
    <property type="entry name" value="BIOTINYL_LIPOYL"/>
    <property type="match status" value="1"/>
</dbReference>
<dbReference type="Proteomes" id="UP001211907">
    <property type="component" value="Unassembled WGS sequence"/>
</dbReference>
<feature type="domain" description="ATP-grasp" evidence="11">
    <location>
        <begin position="124"/>
        <end position="334"/>
    </location>
</feature>
<evidence type="ECO:0000256" key="6">
    <source>
        <dbReference type="ARBA" id="ARBA00022840"/>
    </source>
</evidence>
<dbReference type="InterPro" id="IPR005481">
    <property type="entry name" value="BC-like_N"/>
</dbReference>
<evidence type="ECO:0000259" key="14">
    <source>
        <dbReference type="PROSITE" id="PS50989"/>
    </source>
</evidence>
<dbReference type="SUPFAM" id="SSF52440">
    <property type="entry name" value="PreATP-grasp domain"/>
    <property type="match status" value="1"/>
</dbReference>
<dbReference type="InterPro" id="IPR011763">
    <property type="entry name" value="COA_CT_C"/>
</dbReference>
<dbReference type="InterPro" id="IPR051602">
    <property type="entry name" value="ACC_Biotin_Carboxylase"/>
</dbReference>
<dbReference type="Pfam" id="PF00364">
    <property type="entry name" value="Biotin_lipoyl"/>
    <property type="match status" value="1"/>
</dbReference>
<dbReference type="InterPro" id="IPR000089">
    <property type="entry name" value="Biotin_lipoyl"/>
</dbReference>
<dbReference type="Pfam" id="PF02786">
    <property type="entry name" value="CPSase_L_D2"/>
    <property type="match status" value="1"/>
</dbReference>
<feature type="domain" description="CoA carboxyltransferase C-terminal" evidence="14">
    <location>
        <begin position="872"/>
        <end position="1125"/>
    </location>
</feature>
<dbReference type="Gene3D" id="3.30.470.20">
    <property type="entry name" value="ATP-grasp fold, B domain"/>
    <property type="match status" value="1"/>
</dbReference>
<dbReference type="Pfam" id="PF02785">
    <property type="entry name" value="Biotin_carb_C"/>
    <property type="match status" value="1"/>
</dbReference>
<dbReference type="SUPFAM" id="SSF51230">
    <property type="entry name" value="Single hybrid motif"/>
    <property type="match status" value="1"/>
</dbReference>
<sequence length="1125" mass="122623">MKILIANRGEVAQRIANACDGVSASRVFAKVASEGTAPENSYEINSNQYIGIESFTEAVSIANAAVQAQCTHVHPGYGFLSESAAFADVLLESGVKLIGPPSNLLALFGNKQKAKQFARSCGVPVVVDSGPCPTINEAIAFAQSLLSDSKLSEFRYSPSSISLMVKAVGGGGGRGIRRVDLTNNGDMTPLIDAYNVCQRESLAFFGISDVFCEACLINARHIEVQIIADNFGNVAHFGERECTIQRKNQKVIEIAPSPTLSSSLRIKLIAAALKIGKSCNYSSLGTVEFLVTSSGDDNQLFYFLEMNPRLQVEHTITEEIYGIDLVQLQIRVAENENLTDMFPECLFATKFCGKDTNCRTCNPTGYAIQARVNAETVYVDDENQISVFASPGVVTLFEPPHGKDIRVDTAAYAGYFVDAQYDTLLAKVIVRSSQFLKCVDFLSAVLKRFRVRGVETNLSILLELLFEIPSRFNEVNTEFVERLLVERWRAGYIFYQQQSDNINIIEESDSSLVFVRSPVAGTVQSISAKDGQTVSKNDEIAIIVSMKMENLIRSPISGTVERVLALPNSTLTQQAAILAIRPSKSSKLLPESVENNQTSANTVRPELEELIVRLSHTQDSSRAKAIEKQRSAKKLSAREKIFLLLQLQNPAEFFEFGALAIAAQKSRRTVEDLIKNTPADGLVTGFGKIAPQKENSLEISIAVAAYDTTVLAGTQGFWNHRKFDRLLHVALANRLPVVAFCDGGGGRPGDTDSQNVVGAGLDLDTWRLMARVSKVAPTVGIVSGPCFAGNAALLMCCDFVVSTSDSNMGMGGPAMIEGGGLGVYKTHEIGPANIQTKNGSIDIIADDDAHAVELTRQLLSYFYEPTAQIASSWKSEDQTRLRFAIPENLKRSYDIRKNVLETLADKSTLLELRPQYAPSIITCFARVKGKSVAIVANNSLVNGGAIDCLGAQKLCDFLKICQQRGIPICSICDTPGFMVGPDAEKTGQARVFGNLFRMSEELTVPIVMVIVRKCVGLGGMAMGFGSLRKPKACVAWPTGELSPMGIDGAVRLGFKKELEAAERDTDTPHIARQELYDKIARGFRHRGKAVNFAMYCEFDAVIDPADTRKWIEMGLFQNGNMSSRL</sequence>
<dbReference type="Pfam" id="PF00289">
    <property type="entry name" value="Biotin_carb_N"/>
    <property type="match status" value="1"/>
</dbReference>
<name>A0AAD5T3T4_9FUNG</name>
<evidence type="ECO:0000256" key="9">
    <source>
        <dbReference type="PROSITE-ProRule" id="PRU00409"/>
    </source>
</evidence>
<keyword evidence="16" id="KW-1185">Reference proteome</keyword>
<feature type="domain" description="CoA carboxyltransferase N-terminal" evidence="13">
    <location>
        <begin position="603"/>
        <end position="874"/>
    </location>
</feature>
<dbReference type="EC" id="6.4.1.2" evidence="3"/>
<evidence type="ECO:0000259" key="13">
    <source>
        <dbReference type="PROSITE" id="PS50980"/>
    </source>
</evidence>
<evidence type="ECO:0000256" key="2">
    <source>
        <dbReference type="ARBA" id="ARBA00004956"/>
    </source>
</evidence>
<dbReference type="PROSITE" id="PS00867">
    <property type="entry name" value="CPSASE_2"/>
    <property type="match status" value="1"/>
</dbReference>